<dbReference type="PROSITE" id="PS01186">
    <property type="entry name" value="EGF_2"/>
    <property type="match status" value="1"/>
</dbReference>
<gene>
    <name evidence="3" type="ORF">MNOR_LOCUS11060</name>
</gene>
<reference evidence="3 4" key="1">
    <citation type="submission" date="2024-05" db="EMBL/GenBank/DDBJ databases">
        <authorList>
            <person name="Wallberg A."/>
        </authorList>
    </citation>
    <scope>NUCLEOTIDE SEQUENCE [LARGE SCALE GENOMIC DNA]</scope>
</reference>
<dbReference type="EMBL" id="CAXKWB010005731">
    <property type="protein sequence ID" value="CAL4079588.1"/>
    <property type="molecule type" value="Genomic_DNA"/>
</dbReference>
<organism evidence="3 4">
    <name type="scientific">Meganyctiphanes norvegica</name>
    <name type="common">Northern krill</name>
    <name type="synonym">Thysanopoda norvegica</name>
    <dbReference type="NCBI Taxonomy" id="48144"/>
    <lineage>
        <taxon>Eukaryota</taxon>
        <taxon>Metazoa</taxon>
        <taxon>Ecdysozoa</taxon>
        <taxon>Arthropoda</taxon>
        <taxon>Crustacea</taxon>
        <taxon>Multicrustacea</taxon>
        <taxon>Malacostraca</taxon>
        <taxon>Eumalacostraca</taxon>
        <taxon>Eucarida</taxon>
        <taxon>Euphausiacea</taxon>
        <taxon>Euphausiidae</taxon>
        <taxon>Meganyctiphanes</taxon>
    </lineage>
</organism>
<dbReference type="PROSITE" id="PS00022">
    <property type="entry name" value="EGF_1"/>
    <property type="match status" value="1"/>
</dbReference>
<sequence length="138" mass="15523">MISQNHLLKCMPRECQFEGVAGLCSNSDIPYWFNEGKQCCKDDCECWVPQECMPRECQFDGVAGLCSNSDIPDRFNVGKQCCKDDCECWVPQTVCDPACVHGDCTDPNNCTCKEGWTGAICDTRYPINNHSCSYTTFM</sequence>
<dbReference type="Pfam" id="PF21700">
    <property type="entry name" value="EGF_DL_JAG"/>
    <property type="match status" value="1"/>
</dbReference>
<evidence type="ECO:0000313" key="3">
    <source>
        <dbReference type="EMBL" id="CAL4079588.1"/>
    </source>
</evidence>
<protein>
    <recommendedName>
        <fullName evidence="1 2">EGF-like domain-containing protein</fullName>
    </recommendedName>
</protein>
<dbReference type="Gene3D" id="2.10.25.10">
    <property type="entry name" value="Laminin"/>
    <property type="match status" value="1"/>
</dbReference>
<comment type="caution">
    <text evidence="3">The sequence shown here is derived from an EMBL/GenBank/DDBJ whole genome shotgun (WGS) entry which is preliminary data.</text>
</comment>
<feature type="non-terminal residue" evidence="3">
    <location>
        <position position="138"/>
    </location>
</feature>
<feature type="domain" description="EGF-like" evidence="1 2">
    <location>
        <begin position="110"/>
        <end position="121"/>
    </location>
</feature>
<evidence type="ECO:0000313" key="4">
    <source>
        <dbReference type="Proteomes" id="UP001497623"/>
    </source>
</evidence>
<proteinExistence type="predicted"/>
<name>A0AAV2QBT4_MEGNR</name>
<dbReference type="AlphaFoldDB" id="A0AAV2QBT4"/>
<evidence type="ECO:0000259" key="1">
    <source>
        <dbReference type="PROSITE" id="PS00022"/>
    </source>
</evidence>
<evidence type="ECO:0000259" key="2">
    <source>
        <dbReference type="PROSITE" id="PS01186"/>
    </source>
</evidence>
<dbReference type="Proteomes" id="UP001497623">
    <property type="component" value="Unassembled WGS sequence"/>
</dbReference>
<keyword evidence="4" id="KW-1185">Reference proteome</keyword>
<dbReference type="InterPro" id="IPR000742">
    <property type="entry name" value="EGF"/>
</dbReference>
<accession>A0AAV2QBT4</accession>